<evidence type="ECO:0000313" key="15">
    <source>
        <dbReference type="EMBL" id="MBY5959153.1"/>
    </source>
</evidence>
<keyword evidence="8 15" id="KW-0675">Receptor</keyword>
<evidence type="ECO:0000256" key="10">
    <source>
        <dbReference type="PROSITE-ProRule" id="PRU01360"/>
    </source>
</evidence>
<reference evidence="15" key="1">
    <citation type="submission" date="2021-06" db="EMBL/GenBank/DDBJ databases">
        <title>44 bacteria genomes isolated from Dapeng, Shenzhen.</title>
        <authorList>
            <person name="Zheng W."/>
            <person name="Yu S."/>
            <person name="Huang Y."/>
        </authorList>
    </citation>
    <scope>NUCLEOTIDE SEQUENCE</scope>
    <source>
        <strain evidence="15">DP5N28-2</strain>
    </source>
</reference>
<evidence type="ECO:0000259" key="14">
    <source>
        <dbReference type="Pfam" id="PF07715"/>
    </source>
</evidence>
<dbReference type="PANTHER" id="PTHR30069:SF29">
    <property type="entry name" value="HEMOGLOBIN AND HEMOGLOBIN-HAPTOGLOBIN-BINDING PROTEIN 1-RELATED"/>
    <property type="match status" value="1"/>
</dbReference>
<dbReference type="InterPro" id="IPR036942">
    <property type="entry name" value="Beta-barrel_TonB_sf"/>
</dbReference>
<feature type="domain" description="TonB-dependent receptor-like beta-barrel" evidence="13">
    <location>
        <begin position="299"/>
        <end position="737"/>
    </location>
</feature>
<proteinExistence type="inferred from homology"/>
<dbReference type="PROSITE" id="PS52016">
    <property type="entry name" value="TONB_DEPENDENT_REC_3"/>
    <property type="match status" value="1"/>
</dbReference>
<organism evidence="15 16">
    <name type="scientific">Membranihabitans marinus</name>
    <dbReference type="NCBI Taxonomy" id="1227546"/>
    <lineage>
        <taxon>Bacteria</taxon>
        <taxon>Pseudomonadati</taxon>
        <taxon>Bacteroidota</taxon>
        <taxon>Saprospiria</taxon>
        <taxon>Saprospirales</taxon>
        <taxon>Saprospiraceae</taxon>
        <taxon>Membranihabitans</taxon>
    </lineage>
</organism>
<evidence type="ECO:0000256" key="1">
    <source>
        <dbReference type="ARBA" id="ARBA00004571"/>
    </source>
</evidence>
<dbReference type="Gene3D" id="2.60.40.1120">
    <property type="entry name" value="Carboxypeptidase-like, regulatory domain"/>
    <property type="match status" value="1"/>
</dbReference>
<dbReference type="SUPFAM" id="SSF56935">
    <property type="entry name" value="Porins"/>
    <property type="match status" value="1"/>
</dbReference>
<dbReference type="Pfam" id="PF00593">
    <property type="entry name" value="TonB_dep_Rec_b-barrel"/>
    <property type="match status" value="1"/>
</dbReference>
<dbReference type="GO" id="GO:0009279">
    <property type="term" value="C:cell outer membrane"/>
    <property type="evidence" value="ECO:0007669"/>
    <property type="project" value="UniProtKB-SubCell"/>
</dbReference>
<feature type="chain" id="PRO_5037629917" evidence="12">
    <location>
        <begin position="24"/>
        <end position="779"/>
    </location>
</feature>
<dbReference type="GO" id="GO:0015344">
    <property type="term" value="F:siderophore uptake transmembrane transporter activity"/>
    <property type="evidence" value="ECO:0007669"/>
    <property type="project" value="TreeGrafter"/>
</dbReference>
<evidence type="ECO:0000256" key="4">
    <source>
        <dbReference type="ARBA" id="ARBA00022692"/>
    </source>
</evidence>
<evidence type="ECO:0000256" key="8">
    <source>
        <dbReference type="ARBA" id="ARBA00023170"/>
    </source>
</evidence>
<protein>
    <submittedName>
        <fullName evidence="15">TonB-dependent receptor</fullName>
    </submittedName>
</protein>
<comment type="similarity">
    <text evidence="10 11">Belongs to the TonB-dependent receptor family.</text>
</comment>
<dbReference type="AlphaFoldDB" id="A0A953HQS6"/>
<dbReference type="InterPro" id="IPR037066">
    <property type="entry name" value="Plug_dom_sf"/>
</dbReference>
<evidence type="ECO:0000256" key="11">
    <source>
        <dbReference type="RuleBase" id="RU003357"/>
    </source>
</evidence>
<name>A0A953HQS6_9BACT</name>
<feature type="signal peptide" evidence="12">
    <location>
        <begin position="1"/>
        <end position="23"/>
    </location>
</feature>
<gene>
    <name evidence="15" type="ORF">KUV50_13455</name>
</gene>
<dbReference type="Gene3D" id="2.170.130.10">
    <property type="entry name" value="TonB-dependent receptor, plug domain"/>
    <property type="match status" value="1"/>
</dbReference>
<dbReference type="InterPro" id="IPR039426">
    <property type="entry name" value="TonB-dep_rcpt-like"/>
</dbReference>
<evidence type="ECO:0000256" key="3">
    <source>
        <dbReference type="ARBA" id="ARBA00022452"/>
    </source>
</evidence>
<dbReference type="Gene3D" id="2.40.170.20">
    <property type="entry name" value="TonB-dependent receptor, beta-barrel domain"/>
    <property type="match status" value="1"/>
</dbReference>
<keyword evidence="5 12" id="KW-0732">Signal</keyword>
<evidence type="ECO:0000256" key="2">
    <source>
        <dbReference type="ARBA" id="ARBA00022448"/>
    </source>
</evidence>
<feature type="domain" description="TonB-dependent receptor plug" evidence="14">
    <location>
        <begin position="125"/>
        <end position="224"/>
    </location>
</feature>
<dbReference type="GO" id="GO:0044718">
    <property type="term" value="P:siderophore transmembrane transport"/>
    <property type="evidence" value="ECO:0007669"/>
    <property type="project" value="TreeGrafter"/>
</dbReference>
<evidence type="ECO:0000256" key="6">
    <source>
        <dbReference type="ARBA" id="ARBA00023077"/>
    </source>
</evidence>
<dbReference type="SUPFAM" id="SSF49464">
    <property type="entry name" value="Carboxypeptidase regulatory domain-like"/>
    <property type="match status" value="1"/>
</dbReference>
<keyword evidence="9 10" id="KW-0998">Cell outer membrane</keyword>
<dbReference type="PANTHER" id="PTHR30069">
    <property type="entry name" value="TONB-DEPENDENT OUTER MEMBRANE RECEPTOR"/>
    <property type="match status" value="1"/>
</dbReference>
<dbReference type="InterPro" id="IPR012910">
    <property type="entry name" value="Plug_dom"/>
</dbReference>
<accession>A0A953HQS6</accession>
<keyword evidence="16" id="KW-1185">Reference proteome</keyword>
<sequence>MIRRKSKNIGLLFFCLTTVFSFGQEKFTISGTLKDAGNGEDLIGASISVEELKTGTTTNVYGFYSLTIPEGSYTLSFSYIGYETIKKEVVLDQDLKFDLELNVTSTQLSEVVISAEQTDQNVRSTQMSVNKIDVKEAQAIPVIFGEQDVIKTITLLPGIKSSEGGGGFFIRGGSADQNLILLDEAPVYNASHLLGFFSVFNSDAIKDLSVYKGHIPAQYGGRASSVLDIKMKDGNSKKFNASGGVGLISSRLTLEAPIVKDKGSFIVSGRRTYLDLFLNLSKNEDLKNSILYFYDLNLKANYKLSDKDRLYVSGYFGRDKFGFSDVFGFDWGNTTTTLRWNHLFNDKLFLNTTALFSDYNYVVEIGGSDEKNDGFKITSSIQDISLKEDFTYFLNTSNTIKFGLSAAYHTFLPGEIAPEANSGINRAELQDKYALDGAVYLANDMKLSESFNMNLGLRYSYFAQVGPGDIFSYDTSGEIVDVQTYSDFELVKSYGGLEPRIGLTYTLDEQSSVKASYGRNRQYLHLISNSSTGTPIDLWIPSSNNVRPQIADQYATGYYRNFKDDGYESSLEIYYKNMLNQIDYKTGANLVFNENVESQLLFGRGYSYGAEFYLKKNVGQLNGWISYTWSKTEREFDDIDHGDPYPANWDRTHDMTLVGIYELNKKWTFSGTFVFRTGNAVTYPVGKYEAEGQIVNLYSGRNNDRYPDYHRLDLGITKKFRSTDKFESSLNLSVYNVYGRKNPFSITFREAEGDPSRTEAVKIALFSVIPSLTYNFKFK</sequence>
<dbReference type="Proteomes" id="UP000753961">
    <property type="component" value="Unassembled WGS sequence"/>
</dbReference>
<dbReference type="Pfam" id="PF07715">
    <property type="entry name" value="Plug"/>
    <property type="match status" value="1"/>
</dbReference>
<evidence type="ECO:0000256" key="9">
    <source>
        <dbReference type="ARBA" id="ARBA00023237"/>
    </source>
</evidence>
<dbReference type="InterPro" id="IPR000531">
    <property type="entry name" value="Beta-barrel_TonB"/>
</dbReference>
<keyword evidence="6 11" id="KW-0798">TonB box</keyword>
<comment type="caution">
    <text evidence="15">The sequence shown here is derived from an EMBL/GenBank/DDBJ whole genome shotgun (WGS) entry which is preliminary data.</text>
</comment>
<keyword evidence="7 10" id="KW-0472">Membrane</keyword>
<dbReference type="RefSeq" id="WP_222580692.1">
    <property type="nucleotide sequence ID" value="NZ_JAHVHU010000012.1"/>
</dbReference>
<dbReference type="InterPro" id="IPR008969">
    <property type="entry name" value="CarboxyPept-like_regulatory"/>
</dbReference>
<evidence type="ECO:0000259" key="13">
    <source>
        <dbReference type="Pfam" id="PF00593"/>
    </source>
</evidence>
<evidence type="ECO:0000256" key="5">
    <source>
        <dbReference type="ARBA" id="ARBA00022729"/>
    </source>
</evidence>
<keyword evidence="2 10" id="KW-0813">Transport</keyword>
<evidence type="ECO:0000256" key="7">
    <source>
        <dbReference type="ARBA" id="ARBA00023136"/>
    </source>
</evidence>
<comment type="subcellular location">
    <subcellularLocation>
        <location evidence="1 10">Cell outer membrane</location>
        <topology evidence="1 10">Multi-pass membrane protein</topology>
    </subcellularLocation>
</comment>
<dbReference type="Pfam" id="PF13715">
    <property type="entry name" value="CarbopepD_reg_2"/>
    <property type="match status" value="1"/>
</dbReference>
<dbReference type="EMBL" id="JAHVHU010000012">
    <property type="protein sequence ID" value="MBY5959153.1"/>
    <property type="molecule type" value="Genomic_DNA"/>
</dbReference>
<keyword evidence="4 10" id="KW-0812">Transmembrane</keyword>
<keyword evidence="3 10" id="KW-1134">Transmembrane beta strand</keyword>
<evidence type="ECO:0000256" key="12">
    <source>
        <dbReference type="SAM" id="SignalP"/>
    </source>
</evidence>
<evidence type="ECO:0000313" key="16">
    <source>
        <dbReference type="Proteomes" id="UP000753961"/>
    </source>
</evidence>